<organism evidence="2 3">
    <name type="scientific">Roseovarius atlanticus</name>
    <dbReference type="NCBI Taxonomy" id="1641875"/>
    <lineage>
        <taxon>Bacteria</taxon>
        <taxon>Pseudomonadati</taxon>
        <taxon>Pseudomonadota</taxon>
        <taxon>Alphaproteobacteria</taxon>
        <taxon>Rhodobacterales</taxon>
        <taxon>Roseobacteraceae</taxon>
        <taxon>Roseovarius</taxon>
    </lineage>
</organism>
<dbReference type="Proteomes" id="UP000051295">
    <property type="component" value="Unassembled WGS sequence"/>
</dbReference>
<reference evidence="2 3" key="1">
    <citation type="submission" date="2015-04" db="EMBL/GenBank/DDBJ databases">
        <title>The draft genome sequence of Roseovarius sp.R12b.</title>
        <authorList>
            <person name="Li G."/>
            <person name="Lai Q."/>
            <person name="Shao Z."/>
            <person name="Yan P."/>
        </authorList>
    </citation>
    <scope>NUCLEOTIDE SEQUENCE [LARGE SCALE GENOMIC DNA]</scope>
    <source>
        <strain evidence="2 3">R12B</strain>
    </source>
</reference>
<dbReference type="OrthoDB" id="7744082at2"/>
<keyword evidence="3" id="KW-1185">Reference proteome</keyword>
<protein>
    <submittedName>
        <fullName evidence="2">Uncharacterized protein</fullName>
    </submittedName>
</protein>
<dbReference type="RefSeq" id="WP_057792544.1">
    <property type="nucleotide sequence ID" value="NZ_LAXJ01000008.1"/>
</dbReference>
<dbReference type="STRING" id="1641875.XM53_09125"/>
<dbReference type="AlphaFoldDB" id="A0A0T5NUX2"/>
<dbReference type="EMBL" id="LAXJ01000008">
    <property type="protein sequence ID" value="KRS12739.1"/>
    <property type="molecule type" value="Genomic_DNA"/>
</dbReference>
<evidence type="ECO:0000313" key="2">
    <source>
        <dbReference type="EMBL" id="KRS12739.1"/>
    </source>
</evidence>
<keyword evidence="1" id="KW-1133">Transmembrane helix</keyword>
<evidence type="ECO:0000256" key="1">
    <source>
        <dbReference type="SAM" id="Phobius"/>
    </source>
</evidence>
<name>A0A0T5NUX2_9RHOB</name>
<sequence>MSAKTKAKEMVDEGREAVTKEAEARAAEFRDDVAEHGDTISSAAKKAAGEFEEYDAVNSFLTQAGEAVEDATNRLRERSLPDMVEDVSAFARRNPLLFLGGAALAGFAAARFLSASAPSDDGPELIAADDDVWSGYLPEAPRAGTHD</sequence>
<feature type="transmembrane region" description="Helical" evidence="1">
    <location>
        <begin position="96"/>
        <end position="114"/>
    </location>
</feature>
<keyword evidence="1" id="KW-0812">Transmembrane</keyword>
<keyword evidence="1" id="KW-0472">Membrane</keyword>
<proteinExistence type="predicted"/>
<dbReference type="PATRIC" id="fig|1641875.4.peg.4234"/>
<gene>
    <name evidence="2" type="ORF">XM53_09125</name>
</gene>
<accession>A0A0T5NUX2</accession>
<evidence type="ECO:0000313" key="3">
    <source>
        <dbReference type="Proteomes" id="UP000051295"/>
    </source>
</evidence>
<comment type="caution">
    <text evidence="2">The sequence shown here is derived from an EMBL/GenBank/DDBJ whole genome shotgun (WGS) entry which is preliminary data.</text>
</comment>